<dbReference type="Proteomes" id="UP000663887">
    <property type="component" value="Unassembled WGS sequence"/>
</dbReference>
<dbReference type="InterPro" id="IPR052736">
    <property type="entry name" value="Stf3_sulfotransferase"/>
</dbReference>
<accession>A0A816RXX3</accession>
<evidence type="ECO:0008006" key="7">
    <source>
        <dbReference type="Google" id="ProtNLM"/>
    </source>
</evidence>
<sequence length="423" mass="49326">MSAELDEVIQINTPLLNDITLHENDLTEEAKNRFSYHKDILEAFELCRRTVLENYLLTKVGRHLLLRRIVKLHADCKRVLNYVAANTEILNHDLPTTGPLVICGLPRTGSTLLHNLLACDPNCRAPLLTDMCIECAPPIPRSNTIEHERRMLATIDETQLCEQLVGRKHVTVESHPKFIIEEDYNVLQQTGVVITLVYLSALTQTEIGKWIYDEKNKTFTYDYQKTFLRMLNIADAPKSHWVLKSPEHSLYLDLLFAQYPDAAVIMTHRRLDEVLPSFCRMSWIFDNIYFHKDDSLARATSATRAIQHIDKMIERIVEYRTRSFHSHSTPHKTIFDVDYNDLAEQPIATVRRIYDHFNLSWSEEFEKAMNAWLRANPQGKQGRHRYSLDEYGLTIEEIETRYADYNRLFLRSCQPLQTTFISD</sequence>
<dbReference type="EMBL" id="CAJNRF010005874">
    <property type="protein sequence ID" value="CAF2075382.1"/>
    <property type="molecule type" value="Genomic_DNA"/>
</dbReference>
<dbReference type="Proteomes" id="UP000663842">
    <property type="component" value="Unassembled WGS sequence"/>
</dbReference>
<protein>
    <recommendedName>
        <fullName evidence="7">Sulfotransferase</fullName>
    </recommendedName>
</protein>
<dbReference type="InterPro" id="IPR027417">
    <property type="entry name" value="P-loop_NTPase"/>
</dbReference>
<dbReference type="Gene3D" id="3.40.50.300">
    <property type="entry name" value="P-loop containing nucleotide triphosphate hydrolases"/>
    <property type="match status" value="1"/>
</dbReference>
<proteinExistence type="predicted"/>
<dbReference type="AlphaFoldDB" id="A0A816RXX3"/>
<evidence type="ECO:0000313" key="5">
    <source>
        <dbReference type="Proteomes" id="UP000663856"/>
    </source>
</evidence>
<evidence type="ECO:0000313" key="3">
    <source>
        <dbReference type="EMBL" id="CAF3891884.1"/>
    </source>
</evidence>
<evidence type="ECO:0000313" key="6">
    <source>
        <dbReference type="Proteomes" id="UP000663866"/>
    </source>
</evidence>
<dbReference type="Proteomes" id="UP000663866">
    <property type="component" value="Unassembled WGS sequence"/>
</dbReference>
<name>A0A816RXX3_9BILA</name>
<organism evidence="1 5">
    <name type="scientific">Rotaria magnacalcarata</name>
    <dbReference type="NCBI Taxonomy" id="392030"/>
    <lineage>
        <taxon>Eukaryota</taxon>
        <taxon>Metazoa</taxon>
        <taxon>Spiralia</taxon>
        <taxon>Gnathifera</taxon>
        <taxon>Rotifera</taxon>
        <taxon>Eurotatoria</taxon>
        <taxon>Bdelloidea</taxon>
        <taxon>Philodinida</taxon>
        <taxon>Philodinidae</taxon>
        <taxon>Rotaria</taxon>
    </lineage>
</organism>
<evidence type="ECO:0000313" key="2">
    <source>
        <dbReference type="EMBL" id="CAF2202659.1"/>
    </source>
</evidence>
<comment type="caution">
    <text evidence="1">The sequence shown here is derived from an EMBL/GenBank/DDBJ whole genome shotgun (WGS) entry which is preliminary data.</text>
</comment>
<dbReference type="PANTHER" id="PTHR36451:SF1">
    <property type="entry name" value="OMEGA-HYDROXY-BETA-DIHYDROMENAQUINONE-9 SULFOTRANSFERASE STF3"/>
    <property type="match status" value="1"/>
</dbReference>
<dbReference type="EMBL" id="CAJNRG010016524">
    <property type="protein sequence ID" value="CAF2202659.1"/>
    <property type="molecule type" value="Genomic_DNA"/>
</dbReference>
<dbReference type="Proteomes" id="UP000663856">
    <property type="component" value="Unassembled WGS sequence"/>
</dbReference>
<dbReference type="PANTHER" id="PTHR36451">
    <property type="entry name" value="PAPS-DEPENDENT SULFOTRANSFERASE STF3"/>
    <property type="match status" value="1"/>
</dbReference>
<dbReference type="EMBL" id="CAJOBG010003466">
    <property type="protein sequence ID" value="CAF4064637.1"/>
    <property type="molecule type" value="Genomic_DNA"/>
</dbReference>
<reference evidence="1" key="1">
    <citation type="submission" date="2021-02" db="EMBL/GenBank/DDBJ databases">
        <authorList>
            <person name="Nowell W R."/>
        </authorList>
    </citation>
    <scope>NUCLEOTIDE SEQUENCE</scope>
</reference>
<evidence type="ECO:0000313" key="4">
    <source>
        <dbReference type="EMBL" id="CAF4064637.1"/>
    </source>
</evidence>
<dbReference type="SUPFAM" id="SSF52540">
    <property type="entry name" value="P-loop containing nucleoside triphosphate hydrolases"/>
    <property type="match status" value="1"/>
</dbReference>
<gene>
    <name evidence="4" type="ORF">OVN521_LOCUS18821</name>
    <name evidence="3" type="ORF">UXM345_LOCUS10050</name>
    <name evidence="1" type="ORF">WKI299_LOCUS15006</name>
    <name evidence="2" type="ORF">XDN619_LOCUS32869</name>
</gene>
<keyword evidence="6" id="KW-1185">Reference proteome</keyword>
<dbReference type="Pfam" id="PF13469">
    <property type="entry name" value="Sulfotransfer_3"/>
    <property type="match status" value="1"/>
</dbReference>
<evidence type="ECO:0000313" key="1">
    <source>
        <dbReference type="EMBL" id="CAF2075382.1"/>
    </source>
</evidence>
<dbReference type="EMBL" id="CAJOBF010000939">
    <property type="protein sequence ID" value="CAF3891884.1"/>
    <property type="molecule type" value="Genomic_DNA"/>
</dbReference>